<sequence length="472" mass="47967">MVKTPRTRHSRTTKDPVTIDLTPGEVSRVKAEAEQQAEAEKTAKVPPAEPAIADSVKQDMAEEAASSNERPAAPASEMSGDGQETAAEAEAAASASSGNSQTTHGFGRAGRDSEPLAATPAPPARGGMLTGAVAGGLAALAVVGGLSFSGLLPGSQSARDDAAPVINALDAEVASLREQLSALEAAGSQSGTTGDALAEAERRISQLSSEVETLRADLAQLGESGGGDAAPVDLTPLEGRIAALETGIADLGERATPDAAFEEQVVAIRKEVVAVREAQTQAATRLDALEQSLGELTGRVDEAAETPATAVIIAASALKAAIDRGAAFSTELDTFASLAPDAPEVAELRRLAADGVPTRAEIAAESDAAANAMIAAGRPVDPDAGVMDRLLGSAMGLVQVRPVGMVEGEGVPEIVARLDAAVEQGDYERALEEYESLPETAKAAGEPFIAKLRARHSADQLIDSALAAALKS</sequence>
<dbReference type="Gene3D" id="1.10.287.1490">
    <property type="match status" value="1"/>
</dbReference>
<feature type="region of interest" description="Disordered" evidence="2">
    <location>
        <begin position="1"/>
        <end position="123"/>
    </location>
</feature>
<keyword evidence="4" id="KW-1185">Reference proteome</keyword>
<organism evidence="3 4">
    <name type="scientific">Neoaquamicrobium microcysteis</name>
    <dbReference type="NCBI Taxonomy" id="2682781"/>
    <lineage>
        <taxon>Bacteria</taxon>
        <taxon>Pseudomonadati</taxon>
        <taxon>Pseudomonadota</taxon>
        <taxon>Alphaproteobacteria</taxon>
        <taxon>Hyphomicrobiales</taxon>
        <taxon>Phyllobacteriaceae</taxon>
        <taxon>Neoaquamicrobium</taxon>
    </lineage>
</organism>
<evidence type="ECO:0000313" key="3">
    <source>
        <dbReference type="EMBL" id="TYR34026.1"/>
    </source>
</evidence>
<comment type="caution">
    <text evidence="3">The sequence shown here is derived from an EMBL/GenBank/DDBJ whole genome shotgun (WGS) entry which is preliminary data.</text>
</comment>
<keyword evidence="1" id="KW-0175">Coiled coil</keyword>
<feature type="compositionally biased region" description="Basic and acidic residues" evidence="2">
    <location>
        <begin position="27"/>
        <end position="43"/>
    </location>
</feature>
<evidence type="ECO:0000313" key="4">
    <source>
        <dbReference type="Proteomes" id="UP000323258"/>
    </source>
</evidence>
<dbReference type="Proteomes" id="UP000323258">
    <property type="component" value="Unassembled WGS sequence"/>
</dbReference>
<protein>
    <submittedName>
        <fullName evidence="3">Phage tail protein</fullName>
    </submittedName>
</protein>
<evidence type="ECO:0000256" key="1">
    <source>
        <dbReference type="SAM" id="Coils"/>
    </source>
</evidence>
<gene>
    <name evidence="3" type="ORF">FY036_05905</name>
</gene>
<proteinExistence type="predicted"/>
<reference evidence="3 4" key="1">
    <citation type="submission" date="2019-08" db="EMBL/GenBank/DDBJ databases">
        <authorList>
            <person name="Seo Y.L."/>
        </authorList>
    </citation>
    <scope>NUCLEOTIDE SEQUENCE [LARGE SCALE GENOMIC DNA]</scope>
    <source>
        <strain evidence="3 4">MaA-C15</strain>
    </source>
</reference>
<dbReference type="AlphaFoldDB" id="A0A5D4GZG6"/>
<dbReference type="EMBL" id="VSZS01000057">
    <property type="protein sequence ID" value="TYR34026.1"/>
    <property type="molecule type" value="Genomic_DNA"/>
</dbReference>
<dbReference type="RefSeq" id="WP_148913788.1">
    <property type="nucleotide sequence ID" value="NZ_VSZS01000057.1"/>
</dbReference>
<accession>A0A5D4GZG6</accession>
<name>A0A5D4GZG6_9HYPH</name>
<feature type="compositionally biased region" description="Low complexity" evidence="2">
    <location>
        <begin position="86"/>
        <end position="97"/>
    </location>
</feature>
<feature type="coiled-coil region" evidence="1">
    <location>
        <begin position="166"/>
        <end position="224"/>
    </location>
</feature>
<feature type="compositionally biased region" description="Basic residues" evidence="2">
    <location>
        <begin position="1"/>
        <end position="11"/>
    </location>
</feature>
<evidence type="ECO:0000256" key="2">
    <source>
        <dbReference type="SAM" id="MobiDB-lite"/>
    </source>
</evidence>
<reference evidence="3 4" key="2">
    <citation type="submission" date="2019-09" db="EMBL/GenBank/DDBJ databases">
        <title>Mesorhizobium sp. MaA-C15 isolated from Microcystis aeruginosa.</title>
        <authorList>
            <person name="Jeong S.E."/>
            <person name="Jin H.M."/>
            <person name="Jeon C.O."/>
        </authorList>
    </citation>
    <scope>NUCLEOTIDE SEQUENCE [LARGE SCALE GENOMIC DNA]</scope>
    <source>
        <strain evidence="3 4">MaA-C15</strain>
    </source>
</reference>
<dbReference type="OrthoDB" id="8480612at2"/>